<dbReference type="Gene3D" id="3.20.20.80">
    <property type="entry name" value="Glycosidases"/>
    <property type="match status" value="1"/>
</dbReference>
<protein>
    <submittedName>
        <fullName evidence="5">Glucohydrolase</fullName>
    </submittedName>
</protein>
<dbReference type="FunFam" id="3.20.20.80:FF:000064">
    <property type="entry name" value="Oligo-1,6-glucosidase"/>
    <property type="match status" value="1"/>
</dbReference>
<dbReference type="InterPro" id="IPR006047">
    <property type="entry name" value="GH13_cat_dom"/>
</dbReference>
<keyword evidence="2 5" id="KW-0378">Hydrolase</keyword>
<dbReference type="SMART" id="SM00642">
    <property type="entry name" value="Aamy"/>
    <property type="match status" value="1"/>
</dbReference>
<evidence type="ECO:0000256" key="1">
    <source>
        <dbReference type="ARBA" id="ARBA00008061"/>
    </source>
</evidence>
<dbReference type="PANTHER" id="PTHR10357:SF179">
    <property type="entry name" value="NEUTRAL AND BASIC AMINO ACID TRANSPORT PROTEIN RBAT"/>
    <property type="match status" value="1"/>
</dbReference>
<comment type="caution">
    <text evidence="5">The sequence shown here is derived from an EMBL/GenBank/DDBJ whole genome shotgun (WGS) entry which is preliminary data.</text>
</comment>
<evidence type="ECO:0000313" key="6">
    <source>
        <dbReference type="Proteomes" id="UP000187085"/>
    </source>
</evidence>
<dbReference type="InterPro" id="IPR013780">
    <property type="entry name" value="Glyco_hydro_b"/>
</dbReference>
<proteinExistence type="inferred from homology"/>
<dbReference type="Proteomes" id="UP000187085">
    <property type="component" value="Unassembled WGS sequence"/>
</dbReference>
<evidence type="ECO:0000259" key="4">
    <source>
        <dbReference type="SMART" id="SM00642"/>
    </source>
</evidence>
<dbReference type="InterPro" id="IPR045857">
    <property type="entry name" value="O16G_dom_2"/>
</dbReference>
<organism evidence="5 6">
    <name type="scientific">Tersicoccus phoenicis</name>
    <dbReference type="NCBI Taxonomy" id="554083"/>
    <lineage>
        <taxon>Bacteria</taxon>
        <taxon>Bacillati</taxon>
        <taxon>Actinomycetota</taxon>
        <taxon>Actinomycetes</taxon>
        <taxon>Micrococcales</taxon>
        <taxon>Micrococcaceae</taxon>
        <taxon>Tersicoccus</taxon>
    </lineage>
</organism>
<dbReference type="Pfam" id="PF00128">
    <property type="entry name" value="Alpha-amylase"/>
    <property type="match status" value="1"/>
</dbReference>
<evidence type="ECO:0000256" key="3">
    <source>
        <dbReference type="ARBA" id="ARBA00023295"/>
    </source>
</evidence>
<dbReference type="Gene3D" id="3.90.400.10">
    <property type="entry name" value="Oligo-1,6-glucosidase, Domain 2"/>
    <property type="match status" value="1"/>
</dbReference>
<comment type="similarity">
    <text evidence="1">Belongs to the glycosyl hydrolase 13 family.</text>
</comment>
<dbReference type="CDD" id="cd11333">
    <property type="entry name" value="AmyAc_SI_OligoGlu_DGase"/>
    <property type="match status" value="1"/>
</dbReference>
<dbReference type="FunFam" id="3.90.400.10:FF:000002">
    <property type="entry name" value="Sucrose isomerase"/>
    <property type="match status" value="1"/>
</dbReference>
<dbReference type="SUPFAM" id="SSF51445">
    <property type="entry name" value="(Trans)glycosidases"/>
    <property type="match status" value="1"/>
</dbReference>
<dbReference type="STRING" id="554083.BKD30_09460"/>
<evidence type="ECO:0000256" key="2">
    <source>
        <dbReference type="ARBA" id="ARBA00022801"/>
    </source>
</evidence>
<dbReference type="InterPro" id="IPR017853">
    <property type="entry name" value="GH"/>
</dbReference>
<dbReference type="EMBL" id="MRDE01000064">
    <property type="protein sequence ID" value="OMH24207.1"/>
    <property type="molecule type" value="Genomic_DNA"/>
</dbReference>
<dbReference type="GO" id="GO:0009313">
    <property type="term" value="P:oligosaccharide catabolic process"/>
    <property type="evidence" value="ECO:0007669"/>
    <property type="project" value="TreeGrafter"/>
</dbReference>
<keyword evidence="3" id="KW-0326">Glycosidase</keyword>
<evidence type="ECO:0000313" key="5">
    <source>
        <dbReference type="EMBL" id="OMH24207.1"/>
    </source>
</evidence>
<keyword evidence="6" id="KW-1185">Reference proteome</keyword>
<dbReference type="Gene3D" id="2.60.40.1180">
    <property type="entry name" value="Golgi alpha-mannosidase II"/>
    <property type="match status" value="1"/>
</dbReference>
<feature type="domain" description="Glycosyl hydrolase family 13 catalytic" evidence="4">
    <location>
        <begin position="24"/>
        <end position="451"/>
    </location>
</feature>
<dbReference type="SUPFAM" id="SSF51011">
    <property type="entry name" value="Glycosyl hydrolase domain"/>
    <property type="match status" value="1"/>
</dbReference>
<accession>A0A1R1L9L0</accession>
<dbReference type="AlphaFoldDB" id="A0A1R1L9L0"/>
<dbReference type="NCBIfam" id="NF008183">
    <property type="entry name" value="PRK10933.1"/>
    <property type="match status" value="1"/>
</dbReference>
<name>A0A1R1L9L0_9MICC</name>
<sequence>MPAPSAAFPDPADAPWWTRAVVYQIYPRSFADGDGDGFGDLTGIASRLDHLADLGVDVIWLSPIYPSPQHDNGYDIADYQGIDPRFGTLEQFDQLLAAVHERGMKLIMDLVVNHTSDEHAWFRESRSARTAAKRDWYIWRDPRPGCTGGSPGAEPTNWRSFFSGPAWQWDEATGQYYLRLFASQQPDLNWDHPDVRRAVYAMMRWWLDRGVDGFRMDVINLISKGAFVDVEPVASPMPLGAEQYANGPRVHEYLREMHREVFAGRDAELMTVGETPGTPLEQAQLYTDPTRGEVDMIFQFEHVGLDHGKGGKWDPATLNLRHLKANLARWQDGLAGRGWNSLYLNNHDQPRLVSRFGDDGQALEERGDVEHGNRVRYASATAWAAVLHLQCGTPFIYQGEEFGMTNVPFSGIEDFHDVEAINHYTEAVTARGADPRDVLAALRLMTRDNARTPVQWDASVHGGFSAGSERPDVTPWMPVNPNYATINAAADRASDRSIFRFYQRLIELRHTDDVVAFGRFHLLEPDHEQLFAYTRTLGERTLLLTANLSGGPCVLPPSCRPADATPVLANLAEPAAEPAADPAVLQPWEARVVEVRNAG</sequence>
<dbReference type="PANTHER" id="PTHR10357">
    <property type="entry name" value="ALPHA-AMYLASE FAMILY MEMBER"/>
    <property type="match status" value="1"/>
</dbReference>
<reference evidence="5 6" key="1">
    <citation type="submission" date="2016-12" db="EMBL/GenBank/DDBJ databases">
        <title>Draft genome of Tersicoccus phoenicis 1P05MA.</title>
        <authorList>
            <person name="Nakajima Y."/>
            <person name="Yoshizawa S."/>
            <person name="Nakamura K."/>
            <person name="Ogura Y."/>
            <person name="Hayashi T."/>
            <person name="Kogure K."/>
        </authorList>
    </citation>
    <scope>NUCLEOTIDE SEQUENCE [LARGE SCALE GENOMIC DNA]</scope>
    <source>
        <strain evidence="5 6">1p05MA</strain>
    </source>
</reference>
<dbReference type="GO" id="GO:0004556">
    <property type="term" value="F:alpha-amylase activity"/>
    <property type="evidence" value="ECO:0007669"/>
    <property type="project" value="TreeGrafter"/>
</dbReference>
<gene>
    <name evidence="5" type="ORF">BKD30_09460</name>
</gene>